<accession>A0A9P9YM54</accession>
<dbReference type="Proteomes" id="UP001059596">
    <property type="component" value="Unassembled WGS sequence"/>
</dbReference>
<reference evidence="1" key="1">
    <citation type="journal article" date="2023" name="Genome Biol. Evol.">
        <title>Long-read-based Genome Assembly of Drosophila gunungcola Reveals Fewer Chemosensory Genes in Flower-breeding Species.</title>
        <authorList>
            <person name="Negi A."/>
            <person name="Liao B.Y."/>
            <person name="Yeh S.D."/>
        </authorList>
    </citation>
    <scope>NUCLEOTIDE SEQUENCE</scope>
    <source>
        <strain evidence="1">Sukarami</strain>
    </source>
</reference>
<comment type="caution">
    <text evidence="1">The sequence shown here is derived from an EMBL/GenBank/DDBJ whole genome shotgun (WGS) entry which is preliminary data.</text>
</comment>
<sequence length="75" mass="9065">MVFTFIYVQLAKINNRALRIQTRQSCKKLSENAKWRRFQGRRVKEIAEDRTELSRALLKNSKIRLYFFRCLLGKN</sequence>
<evidence type="ECO:0000313" key="2">
    <source>
        <dbReference type="Proteomes" id="UP001059596"/>
    </source>
</evidence>
<dbReference type="AlphaFoldDB" id="A0A9P9YM54"/>
<gene>
    <name evidence="1" type="ORF">M5D96_008175</name>
</gene>
<organism evidence="1 2">
    <name type="scientific">Drosophila gunungcola</name>
    <name type="common">fruit fly</name>
    <dbReference type="NCBI Taxonomy" id="103775"/>
    <lineage>
        <taxon>Eukaryota</taxon>
        <taxon>Metazoa</taxon>
        <taxon>Ecdysozoa</taxon>
        <taxon>Arthropoda</taxon>
        <taxon>Hexapoda</taxon>
        <taxon>Insecta</taxon>
        <taxon>Pterygota</taxon>
        <taxon>Neoptera</taxon>
        <taxon>Endopterygota</taxon>
        <taxon>Diptera</taxon>
        <taxon>Brachycera</taxon>
        <taxon>Muscomorpha</taxon>
        <taxon>Ephydroidea</taxon>
        <taxon>Drosophilidae</taxon>
        <taxon>Drosophila</taxon>
        <taxon>Sophophora</taxon>
    </lineage>
</organism>
<dbReference type="EMBL" id="JAMKOV010000006">
    <property type="protein sequence ID" value="KAI8039451.1"/>
    <property type="molecule type" value="Genomic_DNA"/>
</dbReference>
<proteinExistence type="predicted"/>
<name>A0A9P9YM54_9MUSC</name>
<protein>
    <submittedName>
        <fullName evidence="1">Uncharacterized protein</fullName>
    </submittedName>
</protein>
<keyword evidence="2" id="KW-1185">Reference proteome</keyword>
<evidence type="ECO:0000313" key="1">
    <source>
        <dbReference type="EMBL" id="KAI8039451.1"/>
    </source>
</evidence>